<dbReference type="InterPro" id="IPR012547">
    <property type="entry name" value="PDDEXK_9"/>
</dbReference>
<comment type="caution">
    <text evidence="1">The sequence shown here is derived from an EMBL/GenBank/DDBJ whole genome shotgun (WGS) entry which is preliminary data.</text>
</comment>
<evidence type="ECO:0008006" key="3">
    <source>
        <dbReference type="Google" id="ProtNLM"/>
    </source>
</evidence>
<dbReference type="EMBL" id="QGMZ01000078">
    <property type="protein sequence ID" value="PWR69494.1"/>
    <property type="molecule type" value="Genomic_DNA"/>
</dbReference>
<evidence type="ECO:0000313" key="2">
    <source>
        <dbReference type="Proteomes" id="UP000245934"/>
    </source>
</evidence>
<dbReference type="PANTHER" id="PTHR34825:SF1">
    <property type="entry name" value="AAA-ATPASE-LIKE DOMAIN-CONTAINING PROTEIN"/>
    <property type="match status" value="1"/>
</dbReference>
<name>A0A2V2MMM2_9EURY</name>
<dbReference type="AlphaFoldDB" id="A0A2V2MMM2"/>
<dbReference type="RefSeq" id="WP_181391532.1">
    <property type="nucleotide sequence ID" value="NZ_QGMZ01000078.1"/>
</dbReference>
<evidence type="ECO:0000313" key="1">
    <source>
        <dbReference type="EMBL" id="PWR69494.1"/>
    </source>
</evidence>
<proteinExistence type="predicted"/>
<dbReference type="PANTHER" id="PTHR34825">
    <property type="entry name" value="CONSERVED PROTEIN, WITH A WEAK D-GALACTARATE DEHYDRATASE/ALTRONATE HYDROLASE DOMAIN"/>
    <property type="match status" value="1"/>
</dbReference>
<reference evidence="1 2" key="1">
    <citation type="submission" date="2018-05" db="EMBL/GenBank/DDBJ databases">
        <title>Draft genome of Methanospirillum stamsii Pt1.</title>
        <authorList>
            <person name="Dueholm M.S."/>
            <person name="Nielsen P.H."/>
            <person name="Bakmann L.F."/>
            <person name="Otzen D.E."/>
        </authorList>
    </citation>
    <scope>NUCLEOTIDE SEQUENCE [LARGE SCALE GENOMIC DNA]</scope>
    <source>
        <strain evidence="1 2">Pt1</strain>
    </source>
</reference>
<feature type="non-terminal residue" evidence="1">
    <location>
        <position position="1"/>
    </location>
</feature>
<accession>A0A2V2MMM2</accession>
<keyword evidence="2" id="KW-1185">Reference proteome</keyword>
<protein>
    <recommendedName>
        <fullName evidence="3">AAA family ATPase</fullName>
    </recommendedName>
</protein>
<gene>
    <name evidence="1" type="ORF">DLD82_17990</name>
</gene>
<dbReference type="Proteomes" id="UP000245934">
    <property type="component" value="Unassembled WGS sequence"/>
</dbReference>
<sequence>PFDILLLFSKGVFRPFWFETGTPSFLITLWQKKPRLPAEFDGLIAGDELLGSFDPENIRTETLLFQAGYLTIKSWSADPIRGFRCVLGYPNTEVRISLNFLFLEALSGHDISGIRDRLYDALEQGDTEKLHSSFHSFFASIPHDWYRNNPIARYEGYYASVVYTYFASLGYEVIPEDTSNKGRVDLTVKTRTGIWIFEFKVLGIDTSGDESPLDQIKRRGYAEKYRSDSRQIYEIGIVFNPETRNIERWEI</sequence>
<dbReference type="Pfam" id="PF08011">
    <property type="entry name" value="PDDEXK_9"/>
    <property type="match status" value="1"/>
</dbReference>
<organism evidence="1 2">
    <name type="scientific">Methanospirillum stamsii</name>
    <dbReference type="NCBI Taxonomy" id="1277351"/>
    <lineage>
        <taxon>Archaea</taxon>
        <taxon>Methanobacteriati</taxon>
        <taxon>Methanobacteriota</taxon>
        <taxon>Stenosarchaea group</taxon>
        <taxon>Methanomicrobia</taxon>
        <taxon>Methanomicrobiales</taxon>
        <taxon>Methanospirillaceae</taxon>
        <taxon>Methanospirillum</taxon>
    </lineage>
</organism>